<name>A0A081BRC5_9BACT</name>
<dbReference type="EMBL" id="DF820460">
    <property type="protein sequence ID" value="GAK53956.1"/>
    <property type="molecule type" value="Genomic_DNA"/>
</dbReference>
<dbReference type="AlphaFoldDB" id="A0A081BRC5"/>
<dbReference type="Proteomes" id="UP000030700">
    <property type="component" value="Unassembled WGS sequence"/>
</dbReference>
<keyword evidence="2" id="KW-1185">Reference proteome</keyword>
<gene>
    <name evidence="1" type="ORF">U14_05233</name>
</gene>
<reference evidence="1" key="1">
    <citation type="journal article" date="2015" name="PeerJ">
        <title>First genomic representation of candidate bacterial phylum KSB3 points to enhanced environmental sensing as a trigger of wastewater bulking.</title>
        <authorList>
            <person name="Sekiguchi Y."/>
            <person name="Ohashi A."/>
            <person name="Parks D.H."/>
            <person name="Yamauchi T."/>
            <person name="Tyson G.W."/>
            <person name="Hugenholtz P."/>
        </authorList>
    </citation>
    <scope>NUCLEOTIDE SEQUENCE [LARGE SCALE GENOMIC DNA]</scope>
</reference>
<evidence type="ECO:0000313" key="1">
    <source>
        <dbReference type="EMBL" id="GAK53956.1"/>
    </source>
</evidence>
<proteinExistence type="predicted"/>
<dbReference type="STRING" id="1499966.U14_05233"/>
<sequence>MQAVRITQIVMQEGIRIPVATVQRFQGKRVDIIILPNVESEPPSLNSSRHFTSALADLFEQYQDIRAYQGIDPVQWEREVRNEW</sequence>
<protein>
    <submittedName>
        <fullName evidence="1">Uncharacterized protein</fullName>
    </submittedName>
</protein>
<dbReference type="HOGENOM" id="CLU_2520846_0_0_0"/>
<organism evidence="1">
    <name type="scientific">Candidatus Moduliflexus flocculans</name>
    <dbReference type="NCBI Taxonomy" id="1499966"/>
    <lineage>
        <taxon>Bacteria</taxon>
        <taxon>Candidatus Moduliflexota</taxon>
        <taxon>Candidatus Moduliflexia</taxon>
        <taxon>Candidatus Moduliflexales</taxon>
        <taxon>Candidatus Moduliflexaceae</taxon>
    </lineage>
</organism>
<accession>A0A081BRC5</accession>
<evidence type="ECO:0000313" key="2">
    <source>
        <dbReference type="Proteomes" id="UP000030700"/>
    </source>
</evidence>